<keyword evidence="3" id="KW-1185">Reference proteome</keyword>
<dbReference type="OrthoDB" id="6244126at2759"/>
<keyword evidence="1" id="KW-0812">Transmembrane</keyword>
<keyword evidence="1" id="KW-0472">Membrane</keyword>
<comment type="caution">
    <text evidence="2">The sequence shown here is derived from an EMBL/GenBank/DDBJ whole genome shotgun (WGS) entry which is preliminary data.</text>
</comment>
<keyword evidence="1" id="KW-1133">Transmembrane helix</keyword>
<proteinExistence type="predicted"/>
<dbReference type="EMBL" id="SUNJ01009020">
    <property type="protein sequence ID" value="TPP60753.1"/>
    <property type="molecule type" value="Genomic_DNA"/>
</dbReference>
<evidence type="ECO:0000313" key="3">
    <source>
        <dbReference type="Proteomes" id="UP000316759"/>
    </source>
</evidence>
<organism evidence="2 3">
    <name type="scientific">Fasciola gigantica</name>
    <name type="common">Giant liver fluke</name>
    <dbReference type="NCBI Taxonomy" id="46835"/>
    <lineage>
        <taxon>Eukaryota</taxon>
        <taxon>Metazoa</taxon>
        <taxon>Spiralia</taxon>
        <taxon>Lophotrochozoa</taxon>
        <taxon>Platyhelminthes</taxon>
        <taxon>Trematoda</taxon>
        <taxon>Digenea</taxon>
        <taxon>Plagiorchiida</taxon>
        <taxon>Echinostomata</taxon>
        <taxon>Echinostomatoidea</taxon>
        <taxon>Fasciolidae</taxon>
        <taxon>Fasciola</taxon>
    </lineage>
</organism>
<name>A0A504YHW3_FASGI</name>
<gene>
    <name evidence="2" type="ORF">FGIG_10817</name>
</gene>
<evidence type="ECO:0000256" key="1">
    <source>
        <dbReference type="SAM" id="Phobius"/>
    </source>
</evidence>
<accession>A0A504YHW3</accession>
<dbReference type="Proteomes" id="UP000316759">
    <property type="component" value="Unassembled WGS sequence"/>
</dbReference>
<reference evidence="2 3" key="1">
    <citation type="submission" date="2019-04" db="EMBL/GenBank/DDBJ databases">
        <title>Annotation for the trematode Fasciola gigantica.</title>
        <authorList>
            <person name="Choi Y.-J."/>
        </authorList>
    </citation>
    <scope>NUCLEOTIDE SEQUENCE [LARGE SCALE GENOMIC DNA]</scope>
    <source>
        <strain evidence="2">Uganda_cow_1</strain>
    </source>
</reference>
<sequence length="91" mass="10606">MVLWVRETLRMLCYIGVPCAAFTLANLPFFIERSVSSERVALHERFGVDYRPDDPLSVDEARRRYVNKYRFPSLRFSSEANAEESDETSPK</sequence>
<protein>
    <submittedName>
        <fullName evidence="2">Uncharacterized protein</fullName>
    </submittedName>
</protein>
<dbReference type="AlphaFoldDB" id="A0A504YHW3"/>
<feature type="transmembrane region" description="Helical" evidence="1">
    <location>
        <begin position="12"/>
        <end position="31"/>
    </location>
</feature>
<evidence type="ECO:0000313" key="2">
    <source>
        <dbReference type="EMBL" id="TPP60753.1"/>
    </source>
</evidence>